<dbReference type="PANTHER" id="PTHR24064">
    <property type="entry name" value="SOLUTE CARRIER FAMILY 22 MEMBER"/>
    <property type="match status" value="1"/>
</dbReference>
<feature type="transmembrane region" description="Helical" evidence="7">
    <location>
        <begin position="24"/>
        <end position="46"/>
    </location>
</feature>
<evidence type="ECO:0000256" key="1">
    <source>
        <dbReference type="ARBA" id="ARBA00004141"/>
    </source>
</evidence>
<evidence type="ECO:0000256" key="4">
    <source>
        <dbReference type="ARBA" id="ARBA00022989"/>
    </source>
</evidence>
<dbReference type="Gene3D" id="3.30.2410.10">
    <property type="entry name" value="Hect, E3 ligase catalytic domain"/>
    <property type="match status" value="1"/>
</dbReference>
<dbReference type="InterPro" id="IPR035983">
    <property type="entry name" value="Hect_E3_ubiquitin_ligase"/>
</dbReference>
<dbReference type="Gene3D" id="1.20.1250.20">
    <property type="entry name" value="MFS general substrate transporter like domains"/>
    <property type="match status" value="1"/>
</dbReference>
<comment type="subcellular location">
    <subcellularLocation>
        <location evidence="1">Membrane</location>
        <topology evidence="1">Multi-pass membrane protein</topology>
    </subcellularLocation>
</comment>
<accession>A0A8S3UUM8</accession>
<dbReference type="GO" id="GO:0016020">
    <property type="term" value="C:membrane"/>
    <property type="evidence" value="ECO:0007669"/>
    <property type="project" value="UniProtKB-SubCell"/>
</dbReference>
<feature type="domain" description="HECT" evidence="8">
    <location>
        <begin position="808"/>
        <end position="940"/>
    </location>
</feature>
<dbReference type="InterPro" id="IPR005828">
    <property type="entry name" value="MFS_sugar_transport-like"/>
</dbReference>
<keyword evidence="2 7" id="KW-0812">Transmembrane</keyword>
<feature type="region of interest" description="Disordered" evidence="6">
    <location>
        <begin position="257"/>
        <end position="337"/>
    </location>
</feature>
<dbReference type="AlphaFoldDB" id="A0A8S3UUM8"/>
<dbReference type="OrthoDB" id="6086266at2759"/>
<feature type="compositionally biased region" description="Polar residues" evidence="6">
    <location>
        <begin position="483"/>
        <end position="507"/>
    </location>
</feature>
<evidence type="ECO:0000256" key="7">
    <source>
        <dbReference type="SAM" id="Phobius"/>
    </source>
</evidence>
<keyword evidence="5 7" id="KW-0472">Membrane</keyword>
<dbReference type="SUPFAM" id="SSF56204">
    <property type="entry name" value="Hect, E3 ligase catalytic domain"/>
    <property type="match status" value="1"/>
</dbReference>
<feature type="compositionally biased region" description="Basic residues" evidence="6">
    <location>
        <begin position="272"/>
        <end position="284"/>
    </location>
</feature>
<comment type="caution">
    <text evidence="9">The sequence shown here is derived from an EMBL/GenBank/DDBJ whole genome shotgun (WGS) entry which is preliminary data.</text>
</comment>
<dbReference type="EMBL" id="CAJPWZ010002811">
    <property type="protein sequence ID" value="CAG2245941.1"/>
    <property type="molecule type" value="Genomic_DNA"/>
</dbReference>
<keyword evidence="4 7" id="KW-1133">Transmembrane helix</keyword>
<dbReference type="Pfam" id="PF00632">
    <property type="entry name" value="HECT"/>
    <property type="match status" value="1"/>
</dbReference>
<dbReference type="SUPFAM" id="SSF103473">
    <property type="entry name" value="MFS general substrate transporter"/>
    <property type="match status" value="1"/>
</dbReference>
<feature type="transmembrane region" description="Helical" evidence="7">
    <location>
        <begin position="160"/>
        <end position="180"/>
    </location>
</feature>
<dbReference type="GO" id="GO:0004842">
    <property type="term" value="F:ubiquitin-protein transferase activity"/>
    <property type="evidence" value="ECO:0007669"/>
    <property type="project" value="InterPro"/>
</dbReference>
<proteinExistence type="predicted"/>
<dbReference type="InterPro" id="IPR036259">
    <property type="entry name" value="MFS_trans_sf"/>
</dbReference>
<evidence type="ECO:0000256" key="6">
    <source>
        <dbReference type="SAM" id="MobiDB-lite"/>
    </source>
</evidence>
<protein>
    <recommendedName>
        <fullName evidence="8">HECT domain-containing protein</fullName>
    </recommendedName>
</protein>
<dbReference type="Pfam" id="PF00083">
    <property type="entry name" value="Sugar_tr"/>
    <property type="match status" value="1"/>
</dbReference>
<feature type="region of interest" description="Disordered" evidence="6">
    <location>
        <begin position="480"/>
        <end position="507"/>
    </location>
</feature>
<sequence>MANIDVDKILLSLGWFGPYQRQQCVYFAFAMTGAAYAILAYIFAAYRPPFSCNVPVNNSLVASVVNGTDIQLIGSTCEIEVVRNNTNSSGHDVLMTLPCHYGYNYDIHQDTVITEWDLVCQSEGKGGLTQSMVTFGQMFGCVVFLPLADRYGRKKIMISVGFSMFLVATLISLSPNYYVYIAMRFLTGATLEKEMDDYCEVIQFLTDRHASDESIQKIREEKVDPQTLLDMTDTDLHKFLMISYGDIHAAKRHFKTKVQNVKKNQRTEGLFHKFRKKMGRKVKHDKSSDSDHNVSEEDSKCSYEKKNKRKKKEKNAHEEDTRPTNRSEKLKGNDNAKKHERKIEIGWFDYDYRSSEYRQVRTPNGGGARYINAPKTWRQDDILQHGKKVFFLNGKSKRGKVTEFQYEVRNFMGDRMDNDCTIADLYTLTGSKLLRFYIYSKKLPTTAVGCSEMESPSDDSLPDPKLLQVNKHVSTAAAGKGANLSSDKFNPSNDSPSETSSLTPQTVQLRVNEDDTFVISGQPSGNNMMLVALNPYVDIVPHDISVDSYNETLPLNLPVSPIENDDESSNDLVQNLFNFVEDRVETPSQLIPSNEPQDLIISLNEPPLQQPIPNEPLVVPNILLYSDEEHTKRVIKIHKSNTFCELIDLFRDKTLDLGQCEVIRIMDNGKEEAGEGIGILRDIFTDFWDTFYLRCCEGNSTKVPILRHDMQREHWESVASIICNGLQFGYFPIKISLAIFEDAMYGKTEVDLVETFLQYIPYPDKVTIQYALEGFNVEIGELIDVLEVYNCKKYPNAENIKRLIEEIAHKEILQEPKFVIECWKDIFRNKLSVNRKELVQLYENKNPTVAKVLKLLKFPDVLELKEQIVAGYLKKFIKSLDEKGLQNFMRFCTGSNLMCYQLNVAFSMLSGFERRPTAQTCGNMLQLPSCYESVADLREDFMNIFKTNMWEMDYV</sequence>
<feature type="compositionally biased region" description="Basic and acidic residues" evidence="6">
    <location>
        <begin position="315"/>
        <end position="337"/>
    </location>
</feature>
<evidence type="ECO:0000256" key="3">
    <source>
        <dbReference type="ARBA" id="ARBA00022786"/>
    </source>
</evidence>
<evidence type="ECO:0000256" key="5">
    <source>
        <dbReference type="ARBA" id="ARBA00023136"/>
    </source>
</evidence>
<gene>
    <name evidence="9" type="ORF">MEDL_57934</name>
</gene>
<dbReference type="InterPro" id="IPR000569">
    <property type="entry name" value="HECT_dom"/>
</dbReference>
<name>A0A8S3UUM8_MYTED</name>
<evidence type="ECO:0000259" key="8">
    <source>
        <dbReference type="Pfam" id="PF00632"/>
    </source>
</evidence>
<feature type="transmembrane region" description="Helical" evidence="7">
    <location>
        <begin position="128"/>
        <end position="148"/>
    </location>
</feature>
<keyword evidence="3" id="KW-0833">Ubl conjugation pathway</keyword>
<dbReference type="GO" id="GO:0022857">
    <property type="term" value="F:transmembrane transporter activity"/>
    <property type="evidence" value="ECO:0007669"/>
    <property type="project" value="InterPro"/>
</dbReference>
<reference evidence="9" key="1">
    <citation type="submission" date="2021-03" db="EMBL/GenBank/DDBJ databases">
        <authorList>
            <person name="Bekaert M."/>
        </authorList>
    </citation>
    <scope>NUCLEOTIDE SEQUENCE</scope>
</reference>
<evidence type="ECO:0000313" key="9">
    <source>
        <dbReference type="EMBL" id="CAG2245941.1"/>
    </source>
</evidence>
<feature type="compositionally biased region" description="Basic and acidic residues" evidence="6">
    <location>
        <begin position="285"/>
        <end position="305"/>
    </location>
</feature>
<keyword evidence="10" id="KW-1185">Reference proteome</keyword>
<evidence type="ECO:0000256" key="2">
    <source>
        <dbReference type="ARBA" id="ARBA00022692"/>
    </source>
</evidence>
<dbReference type="Proteomes" id="UP000683360">
    <property type="component" value="Unassembled WGS sequence"/>
</dbReference>
<evidence type="ECO:0000313" key="10">
    <source>
        <dbReference type="Proteomes" id="UP000683360"/>
    </source>
</evidence>
<organism evidence="9 10">
    <name type="scientific">Mytilus edulis</name>
    <name type="common">Blue mussel</name>
    <dbReference type="NCBI Taxonomy" id="6550"/>
    <lineage>
        <taxon>Eukaryota</taxon>
        <taxon>Metazoa</taxon>
        <taxon>Spiralia</taxon>
        <taxon>Lophotrochozoa</taxon>
        <taxon>Mollusca</taxon>
        <taxon>Bivalvia</taxon>
        <taxon>Autobranchia</taxon>
        <taxon>Pteriomorphia</taxon>
        <taxon>Mytilida</taxon>
        <taxon>Mytiloidea</taxon>
        <taxon>Mytilidae</taxon>
        <taxon>Mytilinae</taxon>
        <taxon>Mytilus</taxon>
    </lineage>
</organism>